<reference evidence="1 2" key="1">
    <citation type="journal article" date="2024" name="Plant J.">
        <title>Genome sequences and population genomics reveal climatic adaptation and genomic divergence between two closely related sweetgum species.</title>
        <authorList>
            <person name="Xu W.Q."/>
            <person name="Ren C.Q."/>
            <person name="Zhang X.Y."/>
            <person name="Comes H.P."/>
            <person name="Liu X.H."/>
            <person name="Li Y.G."/>
            <person name="Kettle C.J."/>
            <person name="Jalonen R."/>
            <person name="Gaisberger H."/>
            <person name="Ma Y.Z."/>
            <person name="Qiu Y.X."/>
        </authorList>
    </citation>
    <scope>NUCLEOTIDE SEQUENCE [LARGE SCALE GENOMIC DNA]</scope>
    <source>
        <strain evidence="1">Hangzhou</strain>
    </source>
</reference>
<gene>
    <name evidence="1" type="ORF">L1049_008084</name>
</gene>
<evidence type="ECO:0000313" key="1">
    <source>
        <dbReference type="EMBL" id="KAK9289923.1"/>
    </source>
</evidence>
<organism evidence="1 2">
    <name type="scientific">Liquidambar formosana</name>
    <name type="common">Formosan gum</name>
    <dbReference type="NCBI Taxonomy" id="63359"/>
    <lineage>
        <taxon>Eukaryota</taxon>
        <taxon>Viridiplantae</taxon>
        <taxon>Streptophyta</taxon>
        <taxon>Embryophyta</taxon>
        <taxon>Tracheophyta</taxon>
        <taxon>Spermatophyta</taxon>
        <taxon>Magnoliopsida</taxon>
        <taxon>eudicotyledons</taxon>
        <taxon>Gunneridae</taxon>
        <taxon>Pentapetalae</taxon>
        <taxon>Saxifragales</taxon>
        <taxon>Altingiaceae</taxon>
        <taxon>Liquidambar</taxon>
    </lineage>
</organism>
<dbReference type="AlphaFoldDB" id="A0AAP0S314"/>
<name>A0AAP0S314_LIQFO</name>
<accession>A0AAP0S314</accession>
<proteinExistence type="predicted"/>
<sequence>MAATAPKWAQKTITLPPQSRGCHLVTPKFDLLSVISLYVVFIRFSLDGHQNFISFMASEEDDTTQHYRKETQ</sequence>
<keyword evidence="2" id="KW-1185">Reference proteome</keyword>
<comment type="caution">
    <text evidence="1">The sequence shown here is derived from an EMBL/GenBank/DDBJ whole genome shotgun (WGS) entry which is preliminary data.</text>
</comment>
<evidence type="ECO:0000313" key="2">
    <source>
        <dbReference type="Proteomes" id="UP001415857"/>
    </source>
</evidence>
<dbReference type="Proteomes" id="UP001415857">
    <property type="component" value="Unassembled WGS sequence"/>
</dbReference>
<dbReference type="EMBL" id="JBBPBK010000002">
    <property type="protein sequence ID" value="KAK9289923.1"/>
    <property type="molecule type" value="Genomic_DNA"/>
</dbReference>
<protein>
    <submittedName>
        <fullName evidence="1">Uncharacterized protein</fullName>
    </submittedName>
</protein>